<evidence type="ECO:0000313" key="3">
    <source>
        <dbReference type="Proteomes" id="UP000664332"/>
    </source>
</evidence>
<organism evidence="2 3">
    <name type="scientific">Corynebacterium mendelii</name>
    <dbReference type="NCBI Taxonomy" id="2765362"/>
    <lineage>
        <taxon>Bacteria</taxon>
        <taxon>Bacillati</taxon>
        <taxon>Actinomycetota</taxon>
        <taxon>Actinomycetes</taxon>
        <taxon>Mycobacteriales</taxon>
        <taxon>Corynebacteriaceae</taxon>
        <taxon>Corynebacterium</taxon>
    </lineage>
</organism>
<dbReference type="RefSeq" id="WP_207118369.1">
    <property type="nucleotide sequence ID" value="NZ_JAFLEQ010000005.1"/>
</dbReference>
<gene>
    <name evidence="2" type="ORF">JZY06_03140</name>
</gene>
<evidence type="ECO:0000313" key="2">
    <source>
        <dbReference type="EMBL" id="MBN9643627.1"/>
    </source>
</evidence>
<accession>A0A939IXF7</accession>
<protein>
    <submittedName>
        <fullName evidence="2">Uncharacterized protein</fullName>
    </submittedName>
</protein>
<feature type="region of interest" description="Disordered" evidence="1">
    <location>
        <begin position="1"/>
        <end position="49"/>
    </location>
</feature>
<proteinExistence type="predicted"/>
<dbReference type="Proteomes" id="UP000664332">
    <property type="component" value="Unassembled WGS sequence"/>
</dbReference>
<keyword evidence="3" id="KW-1185">Reference proteome</keyword>
<name>A0A939IXF7_9CORY</name>
<reference evidence="2" key="1">
    <citation type="submission" date="2021-03" db="EMBL/GenBank/DDBJ databases">
        <authorList>
            <person name="Sun Q."/>
        </authorList>
    </citation>
    <scope>NUCLEOTIDE SEQUENCE</scope>
    <source>
        <strain evidence="2">CCM 8862</strain>
    </source>
</reference>
<dbReference type="EMBL" id="JAFLEQ010000005">
    <property type="protein sequence ID" value="MBN9643627.1"/>
    <property type="molecule type" value="Genomic_DNA"/>
</dbReference>
<evidence type="ECO:0000256" key="1">
    <source>
        <dbReference type="SAM" id="MobiDB-lite"/>
    </source>
</evidence>
<feature type="compositionally biased region" description="Low complexity" evidence="1">
    <location>
        <begin position="31"/>
        <end position="40"/>
    </location>
</feature>
<comment type="caution">
    <text evidence="2">The sequence shown here is derived from an EMBL/GenBank/DDBJ whole genome shotgun (WGS) entry which is preliminary data.</text>
</comment>
<dbReference type="AlphaFoldDB" id="A0A939IXF7"/>
<sequence length="241" mass="26193">MSSPAPARVARTTITRHPVEGDHTHNPCHSRPVPAARPAAGVNSAGPDSARPVDVRRIFPVVVPQDHCPVQFTDTGFRAETATVTLNQKMRCAFTHHSDMVSVRTVDRLGLGLGELWRRAAMNLIDSAWTSGGTTFFYRNACALTGQDTCGLQIASPGGRSVAWLAHPESFTMLSQWASTKLGGDLFWYAPDPRQLVVVPAAADQTVVHSWARRTVKNAPSQALTDQPMVYSLGFPVPRGW</sequence>